<evidence type="ECO:0000313" key="9">
    <source>
        <dbReference type="Proteomes" id="UP001307705"/>
    </source>
</evidence>
<evidence type="ECO:0000256" key="4">
    <source>
        <dbReference type="ARBA" id="ARBA00023098"/>
    </source>
</evidence>
<dbReference type="InterPro" id="IPR002123">
    <property type="entry name" value="Plipid/glycerol_acylTrfase"/>
</dbReference>
<organism evidence="8 9">
    <name type="scientific">Algoriphagus taiwanensis</name>
    <dbReference type="NCBI Taxonomy" id="1445656"/>
    <lineage>
        <taxon>Bacteria</taxon>
        <taxon>Pseudomonadati</taxon>
        <taxon>Bacteroidota</taxon>
        <taxon>Cytophagia</taxon>
        <taxon>Cytophagales</taxon>
        <taxon>Cyclobacteriaceae</taxon>
        <taxon>Algoriphagus</taxon>
    </lineage>
</organism>
<keyword evidence="6" id="KW-1133">Transmembrane helix</keyword>
<keyword evidence="6" id="KW-0812">Transmembrane</keyword>
<feature type="domain" description="Phospholipid/glycerol acyltransferase" evidence="7">
    <location>
        <begin position="74"/>
        <end position="188"/>
    </location>
</feature>
<protein>
    <recommendedName>
        <fullName evidence="7">Phospholipid/glycerol acyltransferase domain-containing protein</fullName>
    </recommendedName>
</protein>
<keyword evidence="3" id="KW-0808">Transferase</keyword>
<dbReference type="SMART" id="SM00563">
    <property type="entry name" value="PlsC"/>
    <property type="match status" value="1"/>
</dbReference>
<dbReference type="Pfam" id="PF01553">
    <property type="entry name" value="Acyltransferase"/>
    <property type="match status" value="1"/>
</dbReference>
<keyword evidence="6" id="KW-0472">Membrane</keyword>
<evidence type="ECO:0000256" key="2">
    <source>
        <dbReference type="ARBA" id="ARBA00022516"/>
    </source>
</evidence>
<accession>A0ABQ6Q5A1</accession>
<evidence type="ECO:0000259" key="7">
    <source>
        <dbReference type="SMART" id="SM00563"/>
    </source>
</evidence>
<evidence type="ECO:0000256" key="1">
    <source>
        <dbReference type="ARBA" id="ARBA00005189"/>
    </source>
</evidence>
<dbReference type="RefSeq" id="WP_338229867.1">
    <property type="nucleotide sequence ID" value="NZ_BTPE01000013.1"/>
</dbReference>
<keyword evidence="2" id="KW-0444">Lipid biosynthesis</keyword>
<reference evidence="8 9" key="1">
    <citation type="submission" date="2023-08" db="EMBL/GenBank/DDBJ databases">
        <title>Draft genome sequence of Algoriphagus taiwanensis.</title>
        <authorList>
            <person name="Takatani N."/>
            <person name="Hosokawa M."/>
            <person name="Sawabe T."/>
        </authorList>
    </citation>
    <scope>NUCLEOTIDE SEQUENCE [LARGE SCALE GENOMIC DNA]</scope>
    <source>
        <strain evidence="8 9">JCM 19755</strain>
    </source>
</reference>
<keyword evidence="5" id="KW-0012">Acyltransferase</keyword>
<dbReference type="SUPFAM" id="SSF69593">
    <property type="entry name" value="Glycerol-3-phosphate (1)-acyltransferase"/>
    <property type="match status" value="1"/>
</dbReference>
<comment type="pathway">
    <text evidence="1">Lipid metabolism.</text>
</comment>
<evidence type="ECO:0000256" key="6">
    <source>
        <dbReference type="SAM" id="Phobius"/>
    </source>
</evidence>
<evidence type="ECO:0000256" key="3">
    <source>
        <dbReference type="ARBA" id="ARBA00022679"/>
    </source>
</evidence>
<dbReference type="PANTHER" id="PTHR10434">
    <property type="entry name" value="1-ACYL-SN-GLYCEROL-3-PHOSPHATE ACYLTRANSFERASE"/>
    <property type="match status" value="1"/>
</dbReference>
<dbReference type="EMBL" id="BTPE01000013">
    <property type="protein sequence ID" value="GMQ35041.1"/>
    <property type="molecule type" value="Genomic_DNA"/>
</dbReference>
<proteinExistence type="predicted"/>
<dbReference type="Proteomes" id="UP001307705">
    <property type="component" value="Unassembled WGS sequence"/>
</dbReference>
<evidence type="ECO:0000313" key="8">
    <source>
        <dbReference type="EMBL" id="GMQ35041.1"/>
    </source>
</evidence>
<keyword evidence="9" id="KW-1185">Reference proteome</keyword>
<sequence>MSKFFSRVYSIYAAVLFVISFLLIFPFFLICIWVPGWQKFGRKINRYWAKVYFSLILLPVRLDIRGEIKKNQPYIFLANHFSYLDVAMMGFIPGDVLFVGKASIRKAPLFGYYFKKLHIAVDRSRVKSRAETMRRAGEALDRGSGIVLFPEGGIYTQNPPHMVPFKYGAFRLAIEKQIPIIPVTLSYNHLILPEDGKFLLHWKPAKMVLHEALDPKNFTTEYELSEHCYQIIQEQLNLDNPPKKSLKTSET</sequence>
<dbReference type="CDD" id="cd07989">
    <property type="entry name" value="LPLAT_AGPAT-like"/>
    <property type="match status" value="1"/>
</dbReference>
<feature type="transmembrane region" description="Helical" evidence="6">
    <location>
        <begin position="12"/>
        <end position="35"/>
    </location>
</feature>
<keyword evidence="4" id="KW-0443">Lipid metabolism</keyword>
<gene>
    <name evidence="8" type="ORF">Ataiwa_33140</name>
</gene>
<evidence type="ECO:0000256" key="5">
    <source>
        <dbReference type="ARBA" id="ARBA00023315"/>
    </source>
</evidence>
<name>A0ABQ6Q5A1_9BACT</name>
<comment type="caution">
    <text evidence="8">The sequence shown here is derived from an EMBL/GenBank/DDBJ whole genome shotgun (WGS) entry which is preliminary data.</text>
</comment>
<dbReference type="PANTHER" id="PTHR10434:SF64">
    <property type="entry name" value="1-ACYL-SN-GLYCEROL-3-PHOSPHATE ACYLTRANSFERASE-RELATED"/>
    <property type="match status" value="1"/>
</dbReference>